<feature type="non-terminal residue" evidence="2">
    <location>
        <position position="220"/>
    </location>
</feature>
<evidence type="ECO:0000313" key="2">
    <source>
        <dbReference type="EMBL" id="CAL4120981.1"/>
    </source>
</evidence>
<accession>A0AAV2RAY5</accession>
<dbReference type="InterPro" id="IPR051333">
    <property type="entry name" value="CLIP_Serine_Protease"/>
</dbReference>
<dbReference type="Proteomes" id="UP001497623">
    <property type="component" value="Unassembled WGS sequence"/>
</dbReference>
<reference evidence="2 3" key="1">
    <citation type="submission" date="2024-05" db="EMBL/GenBank/DDBJ databases">
        <authorList>
            <person name="Wallberg A."/>
        </authorList>
    </citation>
    <scope>NUCLEOTIDE SEQUENCE [LARGE SCALE GENOMIC DNA]</scope>
</reference>
<dbReference type="PRINTS" id="PR00722">
    <property type="entry name" value="CHYMOTRYPSIN"/>
</dbReference>
<dbReference type="InterPro" id="IPR009003">
    <property type="entry name" value="Peptidase_S1_PA"/>
</dbReference>
<dbReference type="AlphaFoldDB" id="A0AAV2RAY5"/>
<dbReference type="Gene3D" id="2.40.10.10">
    <property type="entry name" value="Trypsin-like serine proteases"/>
    <property type="match status" value="1"/>
</dbReference>
<name>A0AAV2RAY5_MEGNR</name>
<feature type="domain" description="Peptidase S1" evidence="1">
    <location>
        <begin position="109"/>
        <end position="220"/>
    </location>
</feature>
<dbReference type="GO" id="GO:0004252">
    <property type="term" value="F:serine-type endopeptidase activity"/>
    <property type="evidence" value="ECO:0007669"/>
    <property type="project" value="InterPro"/>
</dbReference>
<proteinExistence type="predicted"/>
<protein>
    <recommendedName>
        <fullName evidence="1">Peptidase S1 domain-containing protein</fullName>
    </recommendedName>
</protein>
<organism evidence="2 3">
    <name type="scientific">Meganyctiphanes norvegica</name>
    <name type="common">Northern krill</name>
    <name type="synonym">Thysanopoda norvegica</name>
    <dbReference type="NCBI Taxonomy" id="48144"/>
    <lineage>
        <taxon>Eukaryota</taxon>
        <taxon>Metazoa</taxon>
        <taxon>Ecdysozoa</taxon>
        <taxon>Arthropoda</taxon>
        <taxon>Crustacea</taxon>
        <taxon>Multicrustacea</taxon>
        <taxon>Malacostraca</taxon>
        <taxon>Eumalacostraca</taxon>
        <taxon>Eucarida</taxon>
        <taxon>Euphausiacea</taxon>
        <taxon>Euphausiidae</taxon>
        <taxon>Meganyctiphanes</taxon>
    </lineage>
</organism>
<dbReference type="InterPro" id="IPR018114">
    <property type="entry name" value="TRYPSIN_HIS"/>
</dbReference>
<dbReference type="PANTHER" id="PTHR24260">
    <property type="match status" value="1"/>
</dbReference>
<comment type="caution">
    <text evidence="2">The sequence shown here is derived from an EMBL/GenBank/DDBJ whole genome shotgun (WGS) entry which is preliminary data.</text>
</comment>
<evidence type="ECO:0000259" key="1">
    <source>
        <dbReference type="PROSITE" id="PS50240"/>
    </source>
</evidence>
<dbReference type="Pfam" id="PF00089">
    <property type="entry name" value="Trypsin"/>
    <property type="match status" value="1"/>
</dbReference>
<dbReference type="PANTHER" id="PTHR24260:SF147">
    <property type="entry name" value="EG:BACR7A4.3 PROTEIN-RELATED"/>
    <property type="match status" value="1"/>
</dbReference>
<dbReference type="InterPro" id="IPR001254">
    <property type="entry name" value="Trypsin_dom"/>
</dbReference>
<dbReference type="PROSITE" id="PS00134">
    <property type="entry name" value="TRYPSIN_HIS"/>
    <property type="match status" value="1"/>
</dbReference>
<dbReference type="SUPFAM" id="SSF50494">
    <property type="entry name" value="Trypsin-like serine proteases"/>
    <property type="match status" value="1"/>
</dbReference>
<dbReference type="PROSITE" id="PS50240">
    <property type="entry name" value="TRYPSIN_DOM"/>
    <property type="match status" value="1"/>
</dbReference>
<dbReference type="InterPro" id="IPR001314">
    <property type="entry name" value="Peptidase_S1A"/>
</dbReference>
<keyword evidence="3" id="KW-1185">Reference proteome</keyword>
<evidence type="ECO:0000313" key="3">
    <source>
        <dbReference type="Proteomes" id="UP001497623"/>
    </source>
</evidence>
<sequence length="220" mass="24528">MSNPIVMTGRLTQASLVTGVIWRALLLCTAIAQISGNNVRRSPFHDDNVVFPDDNVVFPDDNVVFPDDNVVFPDDNVVFPGGLEKTYQAELPVKFPEELPQCGRTSAKFGGGNQVKAQTIKRGDFPWLAAVGHLKGRHFSALCGGTLITNRHVLSAAHCFLHSRVIRPPTHVRLGEHNLRNNRDEAQDFLIMDKRSNNYNKVTNSNDIIILKLDRDVTFN</sequence>
<dbReference type="InterPro" id="IPR043504">
    <property type="entry name" value="Peptidase_S1_PA_chymotrypsin"/>
</dbReference>
<gene>
    <name evidence="2" type="ORF">MNOR_LOCUS22238</name>
</gene>
<dbReference type="GO" id="GO:0006508">
    <property type="term" value="P:proteolysis"/>
    <property type="evidence" value="ECO:0007669"/>
    <property type="project" value="InterPro"/>
</dbReference>
<dbReference type="EMBL" id="CAXKWB010018557">
    <property type="protein sequence ID" value="CAL4120981.1"/>
    <property type="molecule type" value="Genomic_DNA"/>
</dbReference>